<dbReference type="RefSeq" id="WP_143721695.1">
    <property type="nucleotide sequence ID" value="NZ_VKDB01000023.1"/>
</dbReference>
<dbReference type="EMBL" id="VKDB01000023">
    <property type="protein sequence ID" value="TSA81392.1"/>
    <property type="molecule type" value="Genomic_DNA"/>
</dbReference>
<protein>
    <submittedName>
        <fullName evidence="1">Uncharacterized protein</fullName>
    </submittedName>
</protein>
<evidence type="ECO:0000313" key="1">
    <source>
        <dbReference type="EMBL" id="TSA81392.1"/>
    </source>
</evidence>
<name>A0A553UMF0_9DEIO</name>
<dbReference type="Proteomes" id="UP000316092">
    <property type="component" value="Unassembled WGS sequence"/>
</dbReference>
<organism evidence="1 2">
    <name type="scientific">Deinococcus detaillensis</name>
    <dbReference type="NCBI Taxonomy" id="2592048"/>
    <lineage>
        <taxon>Bacteria</taxon>
        <taxon>Thermotogati</taxon>
        <taxon>Deinococcota</taxon>
        <taxon>Deinococci</taxon>
        <taxon>Deinococcales</taxon>
        <taxon>Deinococcaceae</taxon>
        <taxon>Deinococcus</taxon>
    </lineage>
</organism>
<evidence type="ECO:0000313" key="2">
    <source>
        <dbReference type="Proteomes" id="UP000316092"/>
    </source>
</evidence>
<proteinExistence type="predicted"/>
<sequence length="63" mass="6650">MDGSLQLLNSPATLRLVDTPEALADAEAVGIPTVLVYHVGKVDDLSKIPLTPVKISGLNVVRK</sequence>
<dbReference type="OrthoDB" id="9867106at2"/>
<accession>A0A553UMF0</accession>
<reference evidence="1 2" key="1">
    <citation type="submission" date="2019-07" db="EMBL/GenBank/DDBJ databases">
        <title>Deinococcus detaillus sp. nov., isolated from humus soil in Antarctica.</title>
        <authorList>
            <person name="Zhang K."/>
        </authorList>
    </citation>
    <scope>NUCLEOTIDE SEQUENCE [LARGE SCALE GENOMIC DNA]</scope>
    <source>
        <strain evidence="1 2">H1</strain>
    </source>
</reference>
<comment type="caution">
    <text evidence="1">The sequence shown here is derived from an EMBL/GenBank/DDBJ whole genome shotgun (WGS) entry which is preliminary data.</text>
</comment>
<keyword evidence="2" id="KW-1185">Reference proteome</keyword>
<dbReference type="AlphaFoldDB" id="A0A553UMF0"/>
<gene>
    <name evidence="1" type="ORF">FNU79_15415</name>
</gene>